<organism evidence="1 2">
    <name type="scientific">Ostreobium quekettii</name>
    <dbReference type="NCBI Taxonomy" id="121088"/>
    <lineage>
        <taxon>Eukaryota</taxon>
        <taxon>Viridiplantae</taxon>
        <taxon>Chlorophyta</taxon>
        <taxon>core chlorophytes</taxon>
        <taxon>Ulvophyceae</taxon>
        <taxon>TCBD clade</taxon>
        <taxon>Bryopsidales</taxon>
        <taxon>Ostreobineae</taxon>
        <taxon>Ostreobiaceae</taxon>
        <taxon>Ostreobium</taxon>
    </lineage>
</organism>
<dbReference type="Proteomes" id="UP000708148">
    <property type="component" value="Unassembled WGS sequence"/>
</dbReference>
<gene>
    <name evidence="1" type="ORF">OSTQU699_LOCUS10131</name>
</gene>
<dbReference type="EMBL" id="CAJHUC010002953">
    <property type="protein sequence ID" value="CAD7704776.1"/>
    <property type="molecule type" value="Genomic_DNA"/>
</dbReference>
<reference evidence="1" key="1">
    <citation type="submission" date="2020-12" db="EMBL/GenBank/DDBJ databases">
        <authorList>
            <person name="Iha C."/>
        </authorList>
    </citation>
    <scope>NUCLEOTIDE SEQUENCE</scope>
</reference>
<keyword evidence="2" id="KW-1185">Reference proteome</keyword>
<proteinExistence type="predicted"/>
<evidence type="ECO:0000313" key="1">
    <source>
        <dbReference type="EMBL" id="CAD7704776.1"/>
    </source>
</evidence>
<comment type="caution">
    <text evidence="1">The sequence shown here is derived from an EMBL/GenBank/DDBJ whole genome shotgun (WGS) entry which is preliminary data.</text>
</comment>
<protein>
    <submittedName>
        <fullName evidence="1">Uncharacterized protein</fullName>
    </submittedName>
</protein>
<sequence>MLLRSLGSVDRNPWAALASMVQDRNGVQDNVLLPVLQRHRPSSWCTCFHACCGRVLTCAAQMGKFPCFVPMGWPWLLRRCGGNTFMGFSKHNGAALSFLRKGILVPPFCGGEMGGGIFAGSCVLSIAIGKQFCSGGVNCLGGVSGLRLRVPACPLVSCRWL</sequence>
<dbReference type="AlphaFoldDB" id="A0A8S1JCA7"/>
<name>A0A8S1JCA7_9CHLO</name>
<evidence type="ECO:0000313" key="2">
    <source>
        <dbReference type="Proteomes" id="UP000708148"/>
    </source>
</evidence>
<accession>A0A8S1JCA7</accession>